<keyword evidence="5 7" id="KW-0472">Membrane</keyword>
<gene>
    <name evidence="8" type="ORF">HMPREF1541_06450</name>
</gene>
<feature type="region of interest" description="Disordered" evidence="6">
    <location>
        <begin position="1"/>
        <end position="49"/>
    </location>
</feature>
<dbReference type="InParanoid" id="W2RQ49"/>
<dbReference type="AlphaFoldDB" id="W2RQ49"/>
<feature type="transmembrane region" description="Helical" evidence="7">
    <location>
        <begin position="224"/>
        <end position="245"/>
    </location>
</feature>
<evidence type="ECO:0000256" key="4">
    <source>
        <dbReference type="ARBA" id="ARBA00022989"/>
    </source>
</evidence>
<comment type="similarity">
    <text evidence="2">Belongs to the acetate uptake transporter (AceTr) (TC 2.A.96) family.</text>
</comment>
<feature type="transmembrane region" description="Helical" evidence="7">
    <location>
        <begin position="197"/>
        <end position="217"/>
    </location>
</feature>
<dbReference type="eggNOG" id="ENOG502QUJS">
    <property type="taxonomic scope" value="Eukaryota"/>
</dbReference>
<feature type="compositionally biased region" description="Low complexity" evidence="6">
    <location>
        <begin position="1"/>
        <end position="34"/>
    </location>
</feature>
<organism evidence="8 9">
    <name type="scientific">Cyphellophora europaea (strain CBS 101466)</name>
    <name type="common">Phialophora europaea</name>
    <dbReference type="NCBI Taxonomy" id="1220924"/>
    <lineage>
        <taxon>Eukaryota</taxon>
        <taxon>Fungi</taxon>
        <taxon>Dikarya</taxon>
        <taxon>Ascomycota</taxon>
        <taxon>Pezizomycotina</taxon>
        <taxon>Eurotiomycetes</taxon>
        <taxon>Chaetothyriomycetidae</taxon>
        <taxon>Chaetothyriales</taxon>
        <taxon>Cyphellophoraceae</taxon>
        <taxon>Cyphellophora</taxon>
    </lineage>
</organism>
<evidence type="ECO:0000256" key="1">
    <source>
        <dbReference type="ARBA" id="ARBA00004141"/>
    </source>
</evidence>
<dbReference type="FunCoup" id="W2RQ49">
    <property type="interactions" value="30"/>
</dbReference>
<dbReference type="InterPro" id="IPR051633">
    <property type="entry name" value="AceTr"/>
</dbReference>
<dbReference type="RefSeq" id="XP_008719004.1">
    <property type="nucleotide sequence ID" value="XM_008720782.1"/>
</dbReference>
<evidence type="ECO:0008006" key="10">
    <source>
        <dbReference type="Google" id="ProtNLM"/>
    </source>
</evidence>
<dbReference type="GO" id="GO:0005886">
    <property type="term" value="C:plasma membrane"/>
    <property type="evidence" value="ECO:0007669"/>
    <property type="project" value="TreeGrafter"/>
</dbReference>
<dbReference type="Proteomes" id="UP000030752">
    <property type="component" value="Unassembled WGS sequence"/>
</dbReference>
<dbReference type="EMBL" id="KB822722">
    <property type="protein sequence ID" value="ETN38415.1"/>
    <property type="molecule type" value="Genomic_DNA"/>
</dbReference>
<dbReference type="InterPro" id="IPR000791">
    <property type="entry name" value="Gpr1/Fun34/SatP-like"/>
</dbReference>
<dbReference type="InterPro" id="IPR047622">
    <property type="entry name" value="GPR1_FUN34_YAAH"/>
</dbReference>
<dbReference type="NCBIfam" id="NF038013">
    <property type="entry name" value="AceTr_1"/>
    <property type="match status" value="1"/>
</dbReference>
<evidence type="ECO:0000256" key="6">
    <source>
        <dbReference type="SAM" id="MobiDB-lite"/>
    </source>
</evidence>
<dbReference type="STRING" id="1220924.W2RQ49"/>
<evidence type="ECO:0000256" key="2">
    <source>
        <dbReference type="ARBA" id="ARBA00005587"/>
    </source>
</evidence>
<feature type="transmembrane region" description="Helical" evidence="7">
    <location>
        <begin position="98"/>
        <end position="119"/>
    </location>
</feature>
<feature type="transmembrane region" description="Helical" evidence="7">
    <location>
        <begin position="157"/>
        <end position="177"/>
    </location>
</feature>
<feature type="transmembrane region" description="Helical" evidence="7">
    <location>
        <begin position="257"/>
        <end position="276"/>
    </location>
</feature>
<dbReference type="Pfam" id="PF01184">
    <property type="entry name" value="Gpr1_Fun34_YaaH"/>
    <property type="match status" value="1"/>
</dbReference>
<dbReference type="OrthoDB" id="3648309at2759"/>
<feature type="transmembrane region" description="Helical" evidence="7">
    <location>
        <begin position="131"/>
        <end position="150"/>
    </location>
</feature>
<accession>W2RQ49</accession>
<evidence type="ECO:0000256" key="5">
    <source>
        <dbReference type="ARBA" id="ARBA00023136"/>
    </source>
</evidence>
<dbReference type="VEuPathDB" id="FungiDB:HMPREF1541_06450"/>
<dbReference type="GeneID" id="19973789"/>
<dbReference type="GO" id="GO:0015123">
    <property type="term" value="F:acetate transmembrane transporter activity"/>
    <property type="evidence" value="ECO:0007669"/>
    <property type="project" value="TreeGrafter"/>
</dbReference>
<evidence type="ECO:0000313" key="9">
    <source>
        <dbReference type="Proteomes" id="UP000030752"/>
    </source>
</evidence>
<evidence type="ECO:0000256" key="7">
    <source>
        <dbReference type="SAM" id="Phobius"/>
    </source>
</evidence>
<reference evidence="8 9" key="1">
    <citation type="submission" date="2013-03" db="EMBL/GenBank/DDBJ databases">
        <title>The Genome Sequence of Phialophora europaea CBS 101466.</title>
        <authorList>
            <consortium name="The Broad Institute Genomics Platform"/>
            <person name="Cuomo C."/>
            <person name="de Hoog S."/>
            <person name="Gorbushina A."/>
            <person name="Walker B."/>
            <person name="Young S.K."/>
            <person name="Zeng Q."/>
            <person name="Gargeya S."/>
            <person name="Fitzgerald M."/>
            <person name="Haas B."/>
            <person name="Abouelleil A."/>
            <person name="Allen A.W."/>
            <person name="Alvarado L."/>
            <person name="Arachchi H.M."/>
            <person name="Berlin A.M."/>
            <person name="Chapman S.B."/>
            <person name="Gainer-Dewar J."/>
            <person name="Goldberg J."/>
            <person name="Griggs A."/>
            <person name="Gujja S."/>
            <person name="Hansen M."/>
            <person name="Howarth C."/>
            <person name="Imamovic A."/>
            <person name="Ireland A."/>
            <person name="Larimer J."/>
            <person name="McCowan C."/>
            <person name="Murphy C."/>
            <person name="Pearson M."/>
            <person name="Poon T.W."/>
            <person name="Priest M."/>
            <person name="Roberts A."/>
            <person name="Saif S."/>
            <person name="Shea T."/>
            <person name="Sisk P."/>
            <person name="Sykes S."/>
            <person name="Wortman J."/>
            <person name="Nusbaum C."/>
            <person name="Birren B."/>
        </authorList>
    </citation>
    <scope>NUCLEOTIDE SEQUENCE [LARGE SCALE GENOMIC DNA]</scope>
    <source>
        <strain evidence="8 9">CBS 101466</strain>
    </source>
</reference>
<keyword evidence="3 7" id="KW-0812">Transmembrane</keyword>
<keyword evidence="4 7" id="KW-1133">Transmembrane helix</keyword>
<name>W2RQ49_CYPE1</name>
<proteinExistence type="inferred from homology"/>
<protein>
    <recommendedName>
        <fullName evidence="10">GPR/FUN34 family protein</fullName>
    </recommendedName>
</protein>
<dbReference type="PANTHER" id="PTHR31123:SF1">
    <property type="entry name" value="ACCUMULATION OF DYADS PROTEIN 2-RELATED"/>
    <property type="match status" value="1"/>
</dbReference>
<keyword evidence="9" id="KW-1185">Reference proteome</keyword>
<evidence type="ECO:0000313" key="8">
    <source>
        <dbReference type="EMBL" id="ETN38415.1"/>
    </source>
</evidence>
<dbReference type="HOGENOM" id="CLU_051062_0_1_1"/>
<feature type="compositionally biased region" description="Basic and acidic residues" evidence="6">
    <location>
        <begin position="37"/>
        <end position="49"/>
    </location>
</feature>
<comment type="subcellular location">
    <subcellularLocation>
        <location evidence="1">Membrane</location>
        <topology evidence="1">Multi-pass membrane protein</topology>
    </subcellularLocation>
</comment>
<evidence type="ECO:0000256" key="3">
    <source>
        <dbReference type="ARBA" id="ARBA00022692"/>
    </source>
</evidence>
<dbReference type="PROSITE" id="PS01114">
    <property type="entry name" value="GPR1_FUN34_YAAH"/>
    <property type="match status" value="1"/>
</dbReference>
<dbReference type="PANTHER" id="PTHR31123">
    <property type="entry name" value="ACCUMULATION OF DYADS PROTEIN 2-RELATED"/>
    <property type="match status" value="1"/>
</dbReference>
<sequence>MSATAAQHHTDHANTATAGATNGHYSNGNSNGNSADPKADLEKATSHMTHDERHAAVHAARFGYGPLAHMRSTAETMLPAFGGEFQPGLYKGVEGRKFANPAPLGLSAFALTTFVLSLINMGTLGLSEPTIIISLAFAYGGLVQLLAGMWEMAVGNTFGATALSSYGGFWIAFAILLTPGGFDIEPTLEESEGAAGLLNNIGLFLMGWFIFTFILLICTLKSTVAFFFLFFTLDLAFLLLGIGYLRNSGGHPNSGCIKAGGAFGILAAFAAWYNALAGIADTSNSFFIIPVVHFPWSETGKQQRRKTTEHTA</sequence>